<evidence type="ECO:0000313" key="2">
    <source>
        <dbReference type="Proteomes" id="UP001524587"/>
    </source>
</evidence>
<accession>A0ABT1W1T4</accession>
<keyword evidence="2" id="KW-1185">Reference proteome</keyword>
<dbReference type="EMBL" id="JAMSKV010000001">
    <property type="protein sequence ID" value="MCQ8276838.1"/>
    <property type="molecule type" value="Genomic_DNA"/>
</dbReference>
<organism evidence="1 2">
    <name type="scientific">Endosaccharibacter trunci</name>
    <dbReference type="NCBI Taxonomy" id="2812733"/>
    <lineage>
        <taxon>Bacteria</taxon>
        <taxon>Pseudomonadati</taxon>
        <taxon>Pseudomonadota</taxon>
        <taxon>Alphaproteobacteria</taxon>
        <taxon>Acetobacterales</taxon>
        <taxon>Acetobacteraceae</taxon>
        <taxon>Endosaccharibacter</taxon>
    </lineage>
</organism>
<name>A0ABT1W1T4_9PROT</name>
<sequence length="59" mass="6121">MTGTPAPTPAHDWLRPRLDQLLADAEAHGIEREIAVAVVTDIVTGTDFGGGHLAGDTDA</sequence>
<dbReference type="Proteomes" id="UP001524587">
    <property type="component" value="Unassembled WGS sequence"/>
</dbReference>
<dbReference type="RefSeq" id="WP_422862287.1">
    <property type="nucleotide sequence ID" value="NZ_JAMSKV010000001.1"/>
</dbReference>
<comment type="caution">
    <text evidence="1">The sequence shown here is derived from an EMBL/GenBank/DDBJ whole genome shotgun (WGS) entry which is preliminary data.</text>
</comment>
<gene>
    <name evidence="1" type="ORF">NFI95_00035</name>
</gene>
<evidence type="ECO:0000313" key="1">
    <source>
        <dbReference type="EMBL" id="MCQ8276838.1"/>
    </source>
</evidence>
<protein>
    <submittedName>
        <fullName evidence="1">Uncharacterized protein</fullName>
    </submittedName>
</protein>
<reference evidence="1 2" key="1">
    <citation type="submission" date="2022-06" db="EMBL/GenBank/DDBJ databases">
        <title>Endosaccharibacter gen. nov., sp. nov., endophytic bacteria isolated from sugarcane.</title>
        <authorList>
            <person name="Pitiwittayakul N."/>
            <person name="Yukphan P."/>
            <person name="Charoenyingcharoen P."/>
            <person name="Tanasupawat S."/>
        </authorList>
    </citation>
    <scope>NUCLEOTIDE SEQUENCE [LARGE SCALE GENOMIC DNA]</scope>
    <source>
        <strain evidence="1 2">KSS8</strain>
    </source>
</reference>
<proteinExistence type="predicted"/>